<dbReference type="SUPFAM" id="SSF52540">
    <property type="entry name" value="P-loop containing nucleoside triphosphate hydrolases"/>
    <property type="match status" value="1"/>
</dbReference>
<dbReference type="Gene3D" id="3.40.50.300">
    <property type="entry name" value="P-loop containing nucleotide triphosphate hydrolases"/>
    <property type="match status" value="2"/>
</dbReference>
<evidence type="ECO:0000313" key="4">
    <source>
        <dbReference type="Proteomes" id="UP000095413"/>
    </source>
</evidence>
<dbReference type="PANTHER" id="PTHR41259:SF1">
    <property type="entry name" value="DOUBLE-STRAND BREAK REPAIR RAD50 ATPASE, PUTATIVE-RELATED"/>
    <property type="match status" value="1"/>
</dbReference>
<dbReference type="EMBL" id="CZBA01000028">
    <property type="protein sequence ID" value="CUP99873.1"/>
    <property type="molecule type" value="Genomic_DNA"/>
</dbReference>
<proteinExistence type="predicted"/>
<dbReference type="PANTHER" id="PTHR41259">
    <property type="entry name" value="DOUBLE-STRAND BREAK REPAIR RAD50 ATPASE, PUTATIVE-RELATED"/>
    <property type="match status" value="1"/>
</dbReference>
<reference evidence="3 4" key="1">
    <citation type="submission" date="2015-09" db="EMBL/GenBank/DDBJ databases">
        <authorList>
            <consortium name="Pathogen Informatics"/>
        </authorList>
    </citation>
    <scope>NUCLEOTIDE SEQUENCE [LARGE SCALE GENOMIC DNA]</scope>
    <source>
        <strain evidence="3 4">2789STDY5834921</strain>
    </source>
</reference>
<evidence type="ECO:0000313" key="3">
    <source>
        <dbReference type="EMBL" id="CUP99873.1"/>
    </source>
</evidence>
<feature type="coiled-coil region" evidence="1">
    <location>
        <begin position="309"/>
        <end position="336"/>
    </location>
</feature>
<keyword evidence="2" id="KW-0472">Membrane</keyword>
<dbReference type="InterPro" id="IPR027417">
    <property type="entry name" value="P-loop_NTPase"/>
</dbReference>
<feature type="coiled-coil region" evidence="1">
    <location>
        <begin position="178"/>
        <end position="212"/>
    </location>
</feature>
<dbReference type="OrthoDB" id="9764467at2"/>
<feature type="transmembrane region" description="Helical" evidence="2">
    <location>
        <begin position="261"/>
        <end position="280"/>
    </location>
</feature>
<name>A0A174SQ62_9FIRM</name>
<accession>A0A174SQ62</accession>
<dbReference type="Proteomes" id="UP000095413">
    <property type="component" value="Unassembled WGS sequence"/>
</dbReference>
<protein>
    <submittedName>
        <fullName evidence="3">Uncharacterized conserved protein</fullName>
    </submittedName>
</protein>
<keyword evidence="1" id="KW-0175">Coiled coil</keyword>
<evidence type="ECO:0000256" key="1">
    <source>
        <dbReference type="SAM" id="Coils"/>
    </source>
</evidence>
<sequence>MKIKQIEIKDFGSIYRQTIAFSPDMNVLYTEKERTRREIQAFIESMLFGRTDVPYAGVLWFESGGRNYRLTRDLHREEPYSELLCEESGELLDADHISEEKMALGISEAVYENAICISPLKGNTGAEIVREVQKQMTGFQTTGDCSVDLGKTSQRIKMTRKGYQVQVERRKKADQLAKEKISAQIKSIRREIRDTEDQKNQLGEQEDALRMNEESNGYHLLDERIGALETRNQAQIAGMCVTAFLALAGALLLALEAGSTIPAVLVGISGILAFIAELNFEMRTVRELEKRKRMKSRWITRQNKLEGGRSSLDEELREKNMELSNLTEELREMEEYAYLPLMEEVEIDALNLAMDTIDKLSEQMYRQTGNRLVRTMSETLSGITGGICHELMVDDEFHISVDTGKEVLPIENLRLIMVEQIYLAMRLAAGELLCGVEKLPVIFDEMFCAFDPERLKAAVLWLTESSGRQVIISTSKKQELDVLQKTGISVNEISL</sequence>
<dbReference type="RefSeq" id="WP_055056972.1">
    <property type="nucleotide sequence ID" value="NZ_CZBA01000028.1"/>
</dbReference>
<dbReference type="AlphaFoldDB" id="A0A174SQ62"/>
<gene>
    <name evidence="3" type="ORF">ERS852533_03354</name>
</gene>
<feature type="transmembrane region" description="Helical" evidence="2">
    <location>
        <begin position="236"/>
        <end position="255"/>
    </location>
</feature>
<keyword evidence="2" id="KW-0812">Transmembrane</keyword>
<organism evidence="3 4">
    <name type="scientific">Blautia obeum</name>
    <dbReference type="NCBI Taxonomy" id="40520"/>
    <lineage>
        <taxon>Bacteria</taxon>
        <taxon>Bacillati</taxon>
        <taxon>Bacillota</taxon>
        <taxon>Clostridia</taxon>
        <taxon>Lachnospirales</taxon>
        <taxon>Lachnospiraceae</taxon>
        <taxon>Blautia</taxon>
    </lineage>
</organism>
<keyword evidence="2" id="KW-1133">Transmembrane helix</keyword>
<evidence type="ECO:0000256" key="2">
    <source>
        <dbReference type="SAM" id="Phobius"/>
    </source>
</evidence>